<sequence>MECKLLCVAVAVASIAVVSSEKSCWGHKVVAEVRELFPYCKDIITTNSISENDGLNLDTKDSSEELCQNIRKWLDKSHSDLGKISQFNICMSLNNDGLEFYQMKKVFECLPVLNNSVFEKNSKEIVYEHITDRRVFRSVRIYLNQEKTEENQKSVNDFLACIGYQPDSVFNRH</sequence>
<proteinExistence type="predicted"/>
<feature type="signal peptide" evidence="1">
    <location>
        <begin position="1"/>
        <end position="20"/>
    </location>
</feature>
<feature type="chain" id="PRO_5028295059" evidence="1">
    <location>
        <begin position="21"/>
        <end position="173"/>
    </location>
</feature>
<protein>
    <submittedName>
        <fullName evidence="2">Uncharacterized protein LOC114332863</fullName>
    </submittedName>
</protein>
<dbReference type="AlphaFoldDB" id="A0A6P7FUF9"/>
<dbReference type="RefSeq" id="XP_028138442.1">
    <property type="nucleotide sequence ID" value="XM_028282641.1"/>
</dbReference>
<dbReference type="InParanoid" id="A0A6P7FUF9"/>
<evidence type="ECO:0000313" key="2">
    <source>
        <dbReference type="RefSeq" id="XP_028138442.1"/>
    </source>
</evidence>
<name>A0A6P7FUF9_DIAVI</name>
<gene>
    <name evidence="2" type="primary">LOC114332863</name>
</gene>
<keyword evidence="1" id="KW-0732">Signal</keyword>
<accession>A0A6P7FUF9</accession>
<organism evidence="2">
    <name type="scientific">Diabrotica virgifera virgifera</name>
    <name type="common">western corn rootworm</name>
    <dbReference type="NCBI Taxonomy" id="50390"/>
    <lineage>
        <taxon>Eukaryota</taxon>
        <taxon>Metazoa</taxon>
        <taxon>Ecdysozoa</taxon>
        <taxon>Arthropoda</taxon>
        <taxon>Hexapoda</taxon>
        <taxon>Insecta</taxon>
        <taxon>Pterygota</taxon>
        <taxon>Neoptera</taxon>
        <taxon>Endopterygota</taxon>
        <taxon>Coleoptera</taxon>
        <taxon>Polyphaga</taxon>
        <taxon>Cucujiformia</taxon>
        <taxon>Chrysomeloidea</taxon>
        <taxon>Chrysomelidae</taxon>
        <taxon>Galerucinae</taxon>
        <taxon>Diabroticina</taxon>
        <taxon>Diabroticites</taxon>
        <taxon>Diabrotica</taxon>
    </lineage>
</organism>
<evidence type="ECO:0000256" key="1">
    <source>
        <dbReference type="SAM" id="SignalP"/>
    </source>
</evidence>
<reference evidence="2" key="1">
    <citation type="submission" date="2025-08" db="UniProtKB">
        <authorList>
            <consortium name="RefSeq"/>
        </authorList>
    </citation>
    <scope>IDENTIFICATION</scope>
    <source>
        <tissue evidence="2">Whole insect</tissue>
    </source>
</reference>